<reference evidence="1 2" key="1">
    <citation type="submission" date="2020-08" db="EMBL/GenBank/DDBJ databases">
        <title>Genomic Encyclopedia of Type Strains, Phase IV (KMG-IV): sequencing the most valuable type-strain genomes for metagenomic binning, comparative biology and taxonomic classification.</title>
        <authorList>
            <person name="Goeker M."/>
        </authorList>
    </citation>
    <scope>NUCLEOTIDE SEQUENCE [LARGE SCALE GENOMIC DNA]</scope>
    <source>
        <strain evidence="1 2">DSM 26189</strain>
    </source>
</reference>
<proteinExistence type="predicted"/>
<comment type="caution">
    <text evidence="1">The sequence shown here is derived from an EMBL/GenBank/DDBJ whole genome shotgun (WGS) entry which is preliminary data.</text>
</comment>
<keyword evidence="2" id="KW-1185">Reference proteome</keyword>
<dbReference type="RefSeq" id="WP_188073986.1">
    <property type="nucleotide sequence ID" value="NZ_BSPS01000186.1"/>
</dbReference>
<accession>A0A7W6FS26</accession>
<protein>
    <submittedName>
        <fullName evidence="1">Uncharacterized protein</fullName>
    </submittedName>
</protein>
<dbReference type="AlphaFoldDB" id="A0A7W6FS26"/>
<name>A0A7W6FS26_9SPHN</name>
<organism evidence="1 2">
    <name type="scientific">Sphingobium jiangsuense</name>
    <dbReference type="NCBI Taxonomy" id="870476"/>
    <lineage>
        <taxon>Bacteria</taxon>
        <taxon>Pseudomonadati</taxon>
        <taxon>Pseudomonadota</taxon>
        <taxon>Alphaproteobacteria</taxon>
        <taxon>Sphingomonadales</taxon>
        <taxon>Sphingomonadaceae</taxon>
        <taxon>Sphingobium</taxon>
    </lineage>
</organism>
<sequence length="91" mass="10454">MNEVGITNLGPVPERMTFYEALASMRGQRKYTINPGHHSRRLTYCEVMREIAREAASDRPDMAKIIDLAAFGFDFGKRMDARMKELKEMLA</sequence>
<evidence type="ECO:0000313" key="2">
    <source>
        <dbReference type="Proteomes" id="UP000571950"/>
    </source>
</evidence>
<gene>
    <name evidence="1" type="ORF">GGR43_004541</name>
</gene>
<dbReference type="Proteomes" id="UP000571950">
    <property type="component" value="Unassembled WGS sequence"/>
</dbReference>
<evidence type="ECO:0000313" key="1">
    <source>
        <dbReference type="EMBL" id="MBB3928796.1"/>
    </source>
</evidence>
<dbReference type="EMBL" id="JACIDT010000035">
    <property type="protein sequence ID" value="MBB3928796.1"/>
    <property type="molecule type" value="Genomic_DNA"/>
</dbReference>